<comment type="caution">
    <text evidence="1">The sequence shown here is derived from an EMBL/GenBank/DDBJ whole genome shotgun (WGS) entry which is preliminary data.</text>
</comment>
<gene>
    <name evidence="1" type="ORF">FPRO_00441</name>
</gene>
<dbReference type="RefSeq" id="XP_031076029.1">
    <property type="nucleotide sequence ID" value="XM_031225388.1"/>
</dbReference>
<name>A0A1L7V7C4_FUSPR</name>
<dbReference type="GeneID" id="42045331"/>
<dbReference type="VEuPathDB" id="FungiDB:FPRO_00441"/>
<sequence>MHCRYVQHLSKRIEDLALIGIIEVITDAPECFIRHEQATERSGQNRTQNRINP</sequence>
<dbReference type="Proteomes" id="UP000183971">
    <property type="component" value="Unassembled WGS sequence"/>
</dbReference>
<keyword evidence="2" id="KW-1185">Reference proteome</keyword>
<dbReference type="AlphaFoldDB" id="A0A1L7V7C4"/>
<evidence type="ECO:0000313" key="1">
    <source>
        <dbReference type="EMBL" id="CZR35436.1"/>
    </source>
</evidence>
<organism evidence="1 2">
    <name type="scientific">Fusarium proliferatum (strain ET1)</name>
    <name type="common">Orchid endophyte fungus</name>
    <dbReference type="NCBI Taxonomy" id="1227346"/>
    <lineage>
        <taxon>Eukaryota</taxon>
        <taxon>Fungi</taxon>
        <taxon>Dikarya</taxon>
        <taxon>Ascomycota</taxon>
        <taxon>Pezizomycotina</taxon>
        <taxon>Sordariomycetes</taxon>
        <taxon>Hypocreomycetidae</taxon>
        <taxon>Hypocreales</taxon>
        <taxon>Nectriaceae</taxon>
        <taxon>Fusarium</taxon>
        <taxon>Fusarium fujikuroi species complex</taxon>
    </lineage>
</organism>
<protein>
    <submittedName>
        <fullName evidence="1">Uncharacterized protein</fullName>
    </submittedName>
</protein>
<accession>A0A1L7V7C4</accession>
<proteinExistence type="predicted"/>
<dbReference type="EMBL" id="FJOF01000001">
    <property type="protein sequence ID" value="CZR35436.1"/>
    <property type="molecule type" value="Genomic_DNA"/>
</dbReference>
<evidence type="ECO:0000313" key="2">
    <source>
        <dbReference type="Proteomes" id="UP000183971"/>
    </source>
</evidence>
<reference evidence="2" key="1">
    <citation type="journal article" date="2016" name="Genome Biol. Evol.">
        <title>Comparative 'omics' of the Fusarium fujikuroi species complex highlights differences in genetic potential and metabolite synthesis.</title>
        <authorList>
            <person name="Niehaus E.-M."/>
            <person name="Muensterkoetter M."/>
            <person name="Proctor R.H."/>
            <person name="Brown D.W."/>
            <person name="Sharon A."/>
            <person name="Idan Y."/>
            <person name="Oren-Young L."/>
            <person name="Sieber C.M."/>
            <person name="Novak O."/>
            <person name="Pencik A."/>
            <person name="Tarkowska D."/>
            <person name="Hromadova K."/>
            <person name="Freeman S."/>
            <person name="Maymon M."/>
            <person name="Elazar M."/>
            <person name="Youssef S.A."/>
            <person name="El-Shabrawy E.S.M."/>
            <person name="Shalaby A.B.A."/>
            <person name="Houterman P."/>
            <person name="Brock N.L."/>
            <person name="Burkhardt I."/>
            <person name="Tsavkelova E.A."/>
            <person name="Dickschat J.S."/>
            <person name="Galuszka P."/>
            <person name="Gueldener U."/>
            <person name="Tudzynski B."/>
        </authorList>
    </citation>
    <scope>NUCLEOTIDE SEQUENCE [LARGE SCALE GENOMIC DNA]</scope>
    <source>
        <strain evidence="2">ET1</strain>
    </source>
</reference>